<proteinExistence type="predicted"/>
<dbReference type="EMBL" id="JADQDP010000001">
    <property type="protein sequence ID" value="MBF9140353.1"/>
    <property type="molecule type" value="Genomic_DNA"/>
</dbReference>
<feature type="domain" description="DUF6896" evidence="1">
    <location>
        <begin position="53"/>
        <end position="139"/>
    </location>
</feature>
<dbReference type="Proteomes" id="UP000645610">
    <property type="component" value="Unassembled WGS sequence"/>
</dbReference>
<evidence type="ECO:0000259" key="1">
    <source>
        <dbReference type="Pfam" id="PF21837"/>
    </source>
</evidence>
<evidence type="ECO:0000313" key="2">
    <source>
        <dbReference type="EMBL" id="MBF9140353.1"/>
    </source>
</evidence>
<dbReference type="InterPro" id="IPR054191">
    <property type="entry name" value="DUF6896"/>
</dbReference>
<name>A0A931FI37_9BACT</name>
<reference evidence="2 3" key="1">
    <citation type="submission" date="2020-11" db="EMBL/GenBank/DDBJ databases">
        <authorList>
            <person name="Kim M.K."/>
        </authorList>
    </citation>
    <scope>NUCLEOTIDE SEQUENCE [LARGE SCALE GENOMIC DNA]</scope>
    <source>
        <strain evidence="2 3">BT439</strain>
    </source>
</reference>
<dbReference type="AlphaFoldDB" id="A0A931FI37"/>
<organism evidence="2 3">
    <name type="scientific">Hymenobacter properus</name>
    <dbReference type="NCBI Taxonomy" id="2791026"/>
    <lineage>
        <taxon>Bacteria</taxon>
        <taxon>Pseudomonadati</taxon>
        <taxon>Bacteroidota</taxon>
        <taxon>Cytophagia</taxon>
        <taxon>Cytophagales</taxon>
        <taxon>Hymenobacteraceae</taxon>
        <taxon>Hymenobacter</taxon>
    </lineage>
</organism>
<comment type="caution">
    <text evidence="2">The sequence shown here is derived from an EMBL/GenBank/DDBJ whole genome shotgun (WGS) entry which is preliminary data.</text>
</comment>
<keyword evidence="3" id="KW-1185">Reference proteome</keyword>
<accession>A0A931FI37</accession>
<sequence>MDLAQSTIREILSAMDERAALARILIGKVLSETNQPQFAEIENGNYDCIQNSDIETLSDNWTFEVHGEHCLFINRVTNQELEVSLGTIDSLENIDPYFFYKFLVTTNKYKHLASVFQHPFKEMLALFELLQQQGFLKRIHGVEFRKVNAG</sequence>
<protein>
    <recommendedName>
        <fullName evidence="1">DUF6896 domain-containing protein</fullName>
    </recommendedName>
</protein>
<dbReference type="RefSeq" id="WP_196284710.1">
    <property type="nucleotide sequence ID" value="NZ_JADQDP010000001.1"/>
</dbReference>
<evidence type="ECO:0000313" key="3">
    <source>
        <dbReference type="Proteomes" id="UP000645610"/>
    </source>
</evidence>
<gene>
    <name evidence="2" type="ORF">I2I01_01825</name>
</gene>
<dbReference type="Pfam" id="PF21837">
    <property type="entry name" value="DUF6896"/>
    <property type="match status" value="1"/>
</dbReference>